<accession>A0A7J0FQ52</accession>
<dbReference type="EMBL" id="BJWL01000014">
    <property type="protein sequence ID" value="GFZ00771.1"/>
    <property type="molecule type" value="Genomic_DNA"/>
</dbReference>
<dbReference type="PANTHER" id="PTHR47481">
    <property type="match status" value="1"/>
</dbReference>
<dbReference type="Pfam" id="PF25597">
    <property type="entry name" value="SH3_retrovirus"/>
    <property type="match status" value="1"/>
</dbReference>
<feature type="compositionally biased region" description="Pro residues" evidence="1">
    <location>
        <begin position="364"/>
        <end position="377"/>
    </location>
</feature>
<comment type="caution">
    <text evidence="3">The sequence shown here is derived from an EMBL/GenBank/DDBJ whole genome shotgun (WGS) entry which is preliminary data.</text>
</comment>
<proteinExistence type="predicted"/>
<dbReference type="Pfam" id="PF14223">
    <property type="entry name" value="Retrotran_gag_2"/>
    <property type="match status" value="1"/>
</dbReference>
<dbReference type="AlphaFoldDB" id="A0A7J0FQ52"/>
<evidence type="ECO:0000259" key="2">
    <source>
        <dbReference type="Pfam" id="PF25597"/>
    </source>
</evidence>
<sequence length="704" mass="77945">MNYPTWHSQVDSLLIGNDLIGYIDGSHPCPSDNTTTRSFWKRQDQLLLHAIRISVSDSIATLIASTKSSKEAWDKLKGLYANQSRSRVMTLIDVPLLDDDLVIHILNGVSDDFKEITARICARENPISFEDLHDKLIDFDAYLKQQEARHEPLGHTAKRCSQARHFTPLAPTTHYTAIGYSPTQTWLIDSATTNHVTSDLQNLSLPSTYDGPDNIKNLIFVSQFCKSNLTSIEFFPTHFDVKDLRTREILIRGLNSNDAAYKCFDPSTRCLFLSHHVVFDESVFPYPSYFPSSFPTQFPPFDAWFPTHTEACVHVLVLYGSSSSGQPTLPPALPSCTSHLFTTTARSSPSLAAPTPLSTSLDTPPTPLSQPMSPQPASPRSSNVPYIPPLDTEPTPLPFLSPPLVKPPGSHASHISRFINALSHCFSVKDLGFLHYFLGVEVIPTTHGLFLTQQKYIRDLLVRTHMDGAKEVSTPLPTTGSLVLHDGSALADSTKYHSVIGALQYLNLIYPIISFAVNNYPNSCTILLKSIGQPPSAYFAILKVPFFMVYFFGKNMPSSLHAYSDAEWAGNLDDRTFTTAYIVYLGGNPISQSSRKQRSVAHSSTEVEYRAIASTAAELSWIQSLLHELSIHPSQPPVIYCDNVGANYLADALTKPLSSQRLSLLRHKIGVSNGSTILWGRVKAMSSKPSTQAEQVYPYPLDNS</sequence>
<organism evidence="3 4">
    <name type="scientific">Actinidia rufa</name>
    <dbReference type="NCBI Taxonomy" id="165716"/>
    <lineage>
        <taxon>Eukaryota</taxon>
        <taxon>Viridiplantae</taxon>
        <taxon>Streptophyta</taxon>
        <taxon>Embryophyta</taxon>
        <taxon>Tracheophyta</taxon>
        <taxon>Spermatophyta</taxon>
        <taxon>Magnoliopsida</taxon>
        <taxon>eudicotyledons</taxon>
        <taxon>Gunneridae</taxon>
        <taxon>Pentapetalae</taxon>
        <taxon>asterids</taxon>
        <taxon>Ericales</taxon>
        <taxon>Actinidiaceae</taxon>
        <taxon>Actinidia</taxon>
    </lineage>
</organism>
<feature type="region of interest" description="Disordered" evidence="1">
    <location>
        <begin position="347"/>
        <end position="388"/>
    </location>
</feature>
<gene>
    <name evidence="3" type="ORF">Acr_14g0004060</name>
</gene>
<keyword evidence="4" id="KW-1185">Reference proteome</keyword>
<feature type="compositionally biased region" description="Low complexity" evidence="1">
    <location>
        <begin position="347"/>
        <end position="363"/>
    </location>
</feature>
<protein>
    <recommendedName>
        <fullName evidence="2">Retroviral polymerase SH3-like domain-containing protein</fullName>
    </recommendedName>
</protein>
<reference evidence="3 4" key="1">
    <citation type="submission" date="2019-07" db="EMBL/GenBank/DDBJ databases">
        <title>De Novo Assembly of kiwifruit Actinidia rufa.</title>
        <authorList>
            <person name="Sugita-Konishi S."/>
            <person name="Sato K."/>
            <person name="Mori E."/>
            <person name="Abe Y."/>
            <person name="Kisaki G."/>
            <person name="Hamano K."/>
            <person name="Suezawa K."/>
            <person name="Otani M."/>
            <person name="Fukuda T."/>
            <person name="Manabe T."/>
            <person name="Gomi K."/>
            <person name="Tabuchi M."/>
            <person name="Akimitsu K."/>
            <person name="Kataoka I."/>
        </authorList>
    </citation>
    <scope>NUCLEOTIDE SEQUENCE [LARGE SCALE GENOMIC DNA]</scope>
    <source>
        <strain evidence="4">cv. Fuchu</strain>
    </source>
</reference>
<name>A0A7J0FQ52_9ERIC</name>
<feature type="domain" description="Retroviral polymerase SH3-like" evidence="2">
    <location>
        <begin position="246"/>
        <end position="287"/>
    </location>
</feature>
<dbReference type="CDD" id="cd09272">
    <property type="entry name" value="RNase_HI_RT_Ty1"/>
    <property type="match status" value="1"/>
</dbReference>
<dbReference type="InterPro" id="IPR057670">
    <property type="entry name" value="SH3_retrovirus"/>
</dbReference>
<evidence type="ECO:0000313" key="4">
    <source>
        <dbReference type="Proteomes" id="UP000585474"/>
    </source>
</evidence>
<dbReference type="Proteomes" id="UP000585474">
    <property type="component" value="Unassembled WGS sequence"/>
</dbReference>
<evidence type="ECO:0000256" key="1">
    <source>
        <dbReference type="SAM" id="MobiDB-lite"/>
    </source>
</evidence>
<dbReference type="OrthoDB" id="128382at2759"/>
<dbReference type="PANTHER" id="PTHR47481:SF9">
    <property type="entry name" value="RETROTRANSPOSON GAG DOMAIN-CONTAINING PROTEIN"/>
    <property type="match status" value="1"/>
</dbReference>
<evidence type="ECO:0000313" key="3">
    <source>
        <dbReference type="EMBL" id="GFZ00771.1"/>
    </source>
</evidence>